<keyword evidence="3" id="KW-1185">Reference proteome</keyword>
<comment type="caution">
    <text evidence="2">The sequence shown here is derived from an EMBL/GenBank/DDBJ whole genome shotgun (WGS) entry which is preliminary data.</text>
</comment>
<evidence type="ECO:0000256" key="1">
    <source>
        <dbReference type="SAM" id="Coils"/>
    </source>
</evidence>
<gene>
    <name evidence="2" type="ORF">BP6252_13826</name>
</gene>
<proteinExistence type="predicted"/>
<organism evidence="2 3">
    <name type="scientific">Coleophoma cylindrospora</name>
    <dbReference type="NCBI Taxonomy" id="1849047"/>
    <lineage>
        <taxon>Eukaryota</taxon>
        <taxon>Fungi</taxon>
        <taxon>Dikarya</taxon>
        <taxon>Ascomycota</taxon>
        <taxon>Pezizomycotina</taxon>
        <taxon>Leotiomycetes</taxon>
        <taxon>Helotiales</taxon>
        <taxon>Dermateaceae</taxon>
        <taxon>Coleophoma</taxon>
    </lineage>
</organism>
<protein>
    <submittedName>
        <fullName evidence="2">Uncharacterized protein</fullName>
    </submittedName>
</protein>
<accession>A0A3D8Q6B3</accession>
<sequence length="341" mass="36927">MPSNEELSARAKQLLSDIESITESARDHSNDYRKLSDEAYTSLQAFISSKGVKTVDEWLQICLKQLSPEEAVAAQKILDDMKPPQGLKALTTPTEIAQFFAGCYILKGGLPLLKQAALSARSWFNNYLVINRLPVVQTSIEAEATTIASTAEELTGAVEFIESEEVPALVATAEVEIAEVTAAEVAAAAEVGTVATAEVASSWNVFLLAAGAVVLAGTYGYSKYKASKDADELRKTIRQLATARLYALAGEKSVLAQTDQGSLLMILKDVLKKPESDQLLVKNTGLITVKANLASVDVDQCFLQLQAQDKGRNSMTDADPDLQTMKRDHVAEVEKLKHHNK</sequence>
<evidence type="ECO:0000313" key="2">
    <source>
        <dbReference type="EMBL" id="RDW57178.1"/>
    </source>
</evidence>
<name>A0A3D8Q6B3_9HELO</name>
<reference evidence="2 3" key="1">
    <citation type="journal article" date="2018" name="IMA Fungus">
        <title>IMA Genome-F 9: Draft genome sequence of Annulohypoxylon stygium, Aspergillus mulundensis, Berkeleyomyces basicola (syn. Thielaviopsis basicola), Ceratocystis smalleyi, two Cercospora beticola strains, Coleophoma cylindrospora, Fusarium fracticaudum, Phialophora cf. hyalina, and Morchella septimelata.</title>
        <authorList>
            <person name="Wingfield B.D."/>
            <person name="Bills G.F."/>
            <person name="Dong Y."/>
            <person name="Huang W."/>
            <person name="Nel W.J."/>
            <person name="Swalarsk-Parry B.S."/>
            <person name="Vaghefi N."/>
            <person name="Wilken P.M."/>
            <person name="An Z."/>
            <person name="de Beer Z.W."/>
            <person name="De Vos L."/>
            <person name="Chen L."/>
            <person name="Duong T.A."/>
            <person name="Gao Y."/>
            <person name="Hammerbacher A."/>
            <person name="Kikkert J.R."/>
            <person name="Li Y."/>
            <person name="Li H."/>
            <person name="Li K."/>
            <person name="Li Q."/>
            <person name="Liu X."/>
            <person name="Ma X."/>
            <person name="Naidoo K."/>
            <person name="Pethybridge S.J."/>
            <person name="Sun J."/>
            <person name="Steenkamp E.T."/>
            <person name="van der Nest M.A."/>
            <person name="van Wyk S."/>
            <person name="Wingfield M.J."/>
            <person name="Xiong C."/>
            <person name="Yue Q."/>
            <person name="Zhang X."/>
        </authorList>
    </citation>
    <scope>NUCLEOTIDE SEQUENCE [LARGE SCALE GENOMIC DNA]</scope>
    <source>
        <strain evidence="2 3">BP6252</strain>
    </source>
</reference>
<evidence type="ECO:0000313" key="3">
    <source>
        <dbReference type="Proteomes" id="UP000256645"/>
    </source>
</evidence>
<keyword evidence="1" id="KW-0175">Coiled coil</keyword>
<dbReference type="Proteomes" id="UP000256645">
    <property type="component" value="Unassembled WGS sequence"/>
</dbReference>
<dbReference type="AlphaFoldDB" id="A0A3D8Q6B3"/>
<feature type="coiled-coil region" evidence="1">
    <location>
        <begin position="4"/>
        <end position="38"/>
    </location>
</feature>
<dbReference type="EMBL" id="PDLM01000022">
    <property type="protein sequence ID" value="RDW57178.1"/>
    <property type="molecule type" value="Genomic_DNA"/>
</dbReference>